<dbReference type="RefSeq" id="WP_215626001.1">
    <property type="nucleotide sequence ID" value="NZ_CP067089.2"/>
</dbReference>
<keyword evidence="3" id="KW-0804">Transcription</keyword>
<dbReference type="PANTHER" id="PTHR42756">
    <property type="entry name" value="TRANSCRIPTIONAL REGULATOR, MARR"/>
    <property type="match status" value="1"/>
</dbReference>
<dbReference type="Pfam" id="PF12802">
    <property type="entry name" value="MarR_2"/>
    <property type="match status" value="1"/>
</dbReference>
<protein>
    <submittedName>
        <fullName evidence="5">MarR family transcriptional regulator</fullName>
    </submittedName>
</protein>
<dbReference type="Proteomes" id="UP000595917">
    <property type="component" value="Chromosome"/>
</dbReference>
<keyword evidence="2" id="KW-0238">DNA-binding</keyword>
<keyword evidence="6" id="KW-1185">Reference proteome</keyword>
<dbReference type="GO" id="GO:0003677">
    <property type="term" value="F:DNA binding"/>
    <property type="evidence" value="ECO:0007669"/>
    <property type="project" value="UniProtKB-KW"/>
</dbReference>
<dbReference type="InterPro" id="IPR036390">
    <property type="entry name" value="WH_DNA-bd_sf"/>
</dbReference>
<name>A0A7T7XLU9_9SPIR</name>
<dbReference type="Gene3D" id="1.10.10.10">
    <property type="entry name" value="Winged helix-like DNA-binding domain superfamily/Winged helix DNA-binding domain"/>
    <property type="match status" value="1"/>
</dbReference>
<reference evidence="5" key="1">
    <citation type="submission" date="2021-01" db="EMBL/GenBank/DDBJ databases">
        <title>Description of Breznakiella homolactica.</title>
        <authorList>
            <person name="Song Y."/>
            <person name="Brune A."/>
        </authorList>
    </citation>
    <scope>NUCLEOTIDE SEQUENCE</scope>
    <source>
        <strain evidence="5">RmG30</strain>
    </source>
</reference>
<evidence type="ECO:0000256" key="1">
    <source>
        <dbReference type="ARBA" id="ARBA00023015"/>
    </source>
</evidence>
<accession>A0A7T7XLU9</accession>
<dbReference type="PANTHER" id="PTHR42756:SF1">
    <property type="entry name" value="TRANSCRIPTIONAL REPRESSOR OF EMRAB OPERON"/>
    <property type="match status" value="1"/>
</dbReference>
<dbReference type="AlphaFoldDB" id="A0A7T7XLU9"/>
<evidence type="ECO:0000256" key="2">
    <source>
        <dbReference type="ARBA" id="ARBA00023125"/>
    </source>
</evidence>
<keyword evidence="1" id="KW-0805">Transcription regulation</keyword>
<dbReference type="InterPro" id="IPR000835">
    <property type="entry name" value="HTH_MarR-typ"/>
</dbReference>
<proteinExistence type="predicted"/>
<dbReference type="SMART" id="SM00347">
    <property type="entry name" value="HTH_MARR"/>
    <property type="match status" value="1"/>
</dbReference>
<dbReference type="GO" id="GO:0003700">
    <property type="term" value="F:DNA-binding transcription factor activity"/>
    <property type="evidence" value="ECO:0007669"/>
    <property type="project" value="InterPro"/>
</dbReference>
<evidence type="ECO:0000313" key="6">
    <source>
        <dbReference type="Proteomes" id="UP000595917"/>
    </source>
</evidence>
<feature type="domain" description="HTH marR-type" evidence="4">
    <location>
        <begin position="1"/>
        <end position="134"/>
    </location>
</feature>
<sequence length="140" mass="15914">MKKRFMKYINTIARCATLYRDGRLEGTGLGGYQAPYVLEICRSPGITQDQIAQELHVNRSSVTRQLTLLEENGFIRRERSGMDRRAIEVYPAEKMLELLPSVRGVLTDWHSALAKILTQNEQDTLAGLLERLAKHAETIV</sequence>
<dbReference type="SUPFAM" id="SSF46785">
    <property type="entry name" value="Winged helix' DNA-binding domain"/>
    <property type="match status" value="1"/>
</dbReference>
<evidence type="ECO:0000256" key="3">
    <source>
        <dbReference type="ARBA" id="ARBA00023163"/>
    </source>
</evidence>
<dbReference type="PRINTS" id="PR00598">
    <property type="entry name" value="HTHMARR"/>
</dbReference>
<organism evidence="5 6">
    <name type="scientific">Breznakiella homolactica</name>
    <dbReference type="NCBI Taxonomy" id="2798577"/>
    <lineage>
        <taxon>Bacteria</taxon>
        <taxon>Pseudomonadati</taxon>
        <taxon>Spirochaetota</taxon>
        <taxon>Spirochaetia</taxon>
        <taxon>Spirochaetales</taxon>
        <taxon>Breznakiellaceae</taxon>
        <taxon>Breznakiella</taxon>
    </lineage>
</organism>
<dbReference type="InterPro" id="IPR036388">
    <property type="entry name" value="WH-like_DNA-bd_sf"/>
</dbReference>
<evidence type="ECO:0000313" key="5">
    <source>
        <dbReference type="EMBL" id="QQO08695.1"/>
    </source>
</evidence>
<dbReference type="PROSITE" id="PS50995">
    <property type="entry name" value="HTH_MARR_2"/>
    <property type="match status" value="1"/>
</dbReference>
<evidence type="ECO:0000259" key="4">
    <source>
        <dbReference type="PROSITE" id="PS50995"/>
    </source>
</evidence>
<gene>
    <name evidence="5" type="ORF">JFL75_17460</name>
</gene>
<dbReference type="KEGG" id="bhc:JFL75_17460"/>
<dbReference type="EMBL" id="CP067089">
    <property type="protein sequence ID" value="QQO08695.1"/>
    <property type="molecule type" value="Genomic_DNA"/>
</dbReference>